<evidence type="ECO:0000313" key="7">
    <source>
        <dbReference type="Proteomes" id="UP000468668"/>
    </source>
</evidence>
<accession>A0A6N6NUN8</accession>
<keyword evidence="3" id="KW-0804">Transcription</keyword>
<feature type="transmembrane region" description="Helical" evidence="4">
    <location>
        <begin position="300"/>
        <end position="318"/>
    </location>
</feature>
<feature type="transmembrane region" description="Helical" evidence="4">
    <location>
        <begin position="50"/>
        <end position="67"/>
    </location>
</feature>
<dbReference type="EMBL" id="WAJR01000001">
    <property type="protein sequence ID" value="KAB1642889.1"/>
    <property type="molecule type" value="Genomic_DNA"/>
</dbReference>
<keyword evidence="4" id="KW-1133">Transmembrane helix</keyword>
<evidence type="ECO:0000256" key="1">
    <source>
        <dbReference type="ARBA" id="ARBA00023015"/>
    </source>
</evidence>
<feature type="transmembrane region" description="Helical" evidence="4">
    <location>
        <begin position="355"/>
        <end position="373"/>
    </location>
</feature>
<dbReference type="OrthoDB" id="483at2"/>
<feature type="transmembrane region" description="Helical" evidence="4">
    <location>
        <begin position="74"/>
        <end position="93"/>
    </location>
</feature>
<gene>
    <name evidence="6" type="ORF">F8C90_00445</name>
</gene>
<keyword evidence="2" id="KW-0238">DNA-binding</keyword>
<sequence>MIQGLSDARRARFAILGFASFQACVISLLYMGSNCSFSLGNLELERGELLFPLLFMVCTLAACAFAPNSVRARLLSSPVIIASSLLMVAGSLAEELLGTHDGTLLALEGLLVGAPSGLVFAAWGRALGGFEIEQSVPCALIGSALGAAVCFLLGSKALPSEAELFICFLPLASLAFLLALQRIGATLPKPKDAAIKPDESKKNRFTRRLLLGTLLFGLATGIMQTYGSDPGMDATPTLPVTLVLFILFCLAALQLFGGEGAKPAPKDAPRPEGGMLAAISRGVAFVQGGDAGPLGGTYRLSGLLLMGGFLFVEVLGDIGVPGEAVAMSGFLALIVVMVSLFLVMGKIDGGDAAVTFGRGFAALILGEFMGLVVGNFFDIAFFGSAASHLMCALAGLCALIAYLYLFTERDFSALSQVAITLDRFDATCRKISKQAGLSPREAEVLPLALKGRTGERIASELCISKSTVDTHLRRIYAKCGVHNRQELIDFAESHS</sequence>
<organism evidence="6 7">
    <name type="scientific">Ellagibacter isourolithinifaciens</name>
    <dbReference type="NCBI Taxonomy" id="2137581"/>
    <lineage>
        <taxon>Bacteria</taxon>
        <taxon>Bacillati</taxon>
        <taxon>Actinomycetota</taxon>
        <taxon>Coriobacteriia</taxon>
        <taxon>Eggerthellales</taxon>
        <taxon>Eggerthellaceae</taxon>
        <taxon>Ellagibacter</taxon>
    </lineage>
</organism>
<dbReference type="PANTHER" id="PTHR44688">
    <property type="entry name" value="DNA-BINDING TRANSCRIPTIONAL ACTIVATOR DEVR_DOSR"/>
    <property type="match status" value="1"/>
</dbReference>
<dbReference type="AlphaFoldDB" id="A0A6N6NUN8"/>
<dbReference type="PRINTS" id="PR00038">
    <property type="entry name" value="HTHLUXR"/>
</dbReference>
<name>A0A6N6NUN8_9ACTN</name>
<feature type="transmembrane region" description="Helical" evidence="4">
    <location>
        <begin position="162"/>
        <end position="180"/>
    </location>
</feature>
<feature type="transmembrane region" description="Helical" evidence="4">
    <location>
        <begin position="324"/>
        <end position="343"/>
    </location>
</feature>
<dbReference type="GO" id="GO:0006355">
    <property type="term" value="P:regulation of DNA-templated transcription"/>
    <property type="evidence" value="ECO:0007669"/>
    <property type="project" value="InterPro"/>
</dbReference>
<feature type="transmembrane region" description="Helical" evidence="4">
    <location>
        <begin position="209"/>
        <end position="226"/>
    </location>
</feature>
<dbReference type="InterPro" id="IPR016032">
    <property type="entry name" value="Sig_transdc_resp-reg_C-effctor"/>
</dbReference>
<feature type="domain" description="HTH luxR-type" evidence="5">
    <location>
        <begin position="430"/>
        <end position="495"/>
    </location>
</feature>
<feature type="transmembrane region" description="Helical" evidence="4">
    <location>
        <begin position="105"/>
        <end position="124"/>
    </location>
</feature>
<feature type="transmembrane region" description="Helical" evidence="4">
    <location>
        <begin position="136"/>
        <end position="156"/>
    </location>
</feature>
<evidence type="ECO:0000256" key="4">
    <source>
        <dbReference type="SAM" id="Phobius"/>
    </source>
</evidence>
<dbReference type="CDD" id="cd06170">
    <property type="entry name" value="LuxR_C_like"/>
    <property type="match status" value="1"/>
</dbReference>
<reference evidence="6 7" key="1">
    <citation type="submission" date="2019-09" db="EMBL/GenBank/DDBJ databases">
        <title>Whole genome shotgun sequencing (WGS) of Ellagibacter isourolithinifaciens DSM 104140(T) and Adlercreutzia muris DSM 29508(T).</title>
        <authorList>
            <person name="Stoll D.A."/>
            <person name="Danylec N."/>
            <person name="Huch M."/>
        </authorList>
    </citation>
    <scope>NUCLEOTIDE SEQUENCE [LARGE SCALE GENOMIC DNA]</scope>
    <source>
        <strain evidence="6 7">DSM 104140</strain>
    </source>
</reference>
<dbReference type="Proteomes" id="UP000468668">
    <property type="component" value="Unassembled WGS sequence"/>
</dbReference>
<dbReference type="InterPro" id="IPR036388">
    <property type="entry name" value="WH-like_DNA-bd_sf"/>
</dbReference>
<feature type="transmembrane region" description="Helical" evidence="4">
    <location>
        <begin position="12"/>
        <end position="30"/>
    </location>
</feature>
<dbReference type="SMART" id="SM00421">
    <property type="entry name" value="HTH_LUXR"/>
    <property type="match status" value="1"/>
</dbReference>
<evidence type="ECO:0000313" key="6">
    <source>
        <dbReference type="EMBL" id="KAB1642889.1"/>
    </source>
</evidence>
<dbReference type="PROSITE" id="PS50043">
    <property type="entry name" value="HTH_LUXR_2"/>
    <property type="match status" value="1"/>
</dbReference>
<feature type="transmembrane region" description="Helical" evidence="4">
    <location>
        <begin position="238"/>
        <end position="256"/>
    </location>
</feature>
<keyword evidence="1" id="KW-0805">Transcription regulation</keyword>
<evidence type="ECO:0000256" key="2">
    <source>
        <dbReference type="ARBA" id="ARBA00023125"/>
    </source>
</evidence>
<keyword evidence="4" id="KW-0472">Membrane</keyword>
<keyword evidence="7" id="KW-1185">Reference proteome</keyword>
<feature type="transmembrane region" description="Helical" evidence="4">
    <location>
        <begin position="379"/>
        <end position="405"/>
    </location>
</feature>
<dbReference type="SUPFAM" id="SSF46894">
    <property type="entry name" value="C-terminal effector domain of the bipartite response regulators"/>
    <property type="match status" value="1"/>
</dbReference>
<protein>
    <submittedName>
        <fullName evidence="6">Helix-turn-helix transcriptional regulator</fullName>
    </submittedName>
</protein>
<dbReference type="Gene3D" id="1.10.10.10">
    <property type="entry name" value="Winged helix-like DNA-binding domain superfamily/Winged helix DNA-binding domain"/>
    <property type="match status" value="1"/>
</dbReference>
<dbReference type="InterPro" id="IPR000792">
    <property type="entry name" value="Tscrpt_reg_LuxR_C"/>
</dbReference>
<dbReference type="RefSeq" id="WP_158048475.1">
    <property type="nucleotide sequence ID" value="NZ_WAJR01000001.1"/>
</dbReference>
<keyword evidence="4" id="KW-0812">Transmembrane</keyword>
<evidence type="ECO:0000259" key="5">
    <source>
        <dbReference type="PROSITE" id="PS50043"/>
    </source>
</evidence>
<dbReference type="GO" id="GO:0003677">
    <property type="term" value="F:DNA binding"/>
    <property type="evidence" value="ECO:0007669"/>
    <property type="project" value="UniProtKB-KW"/>
</dbReference>
<comment type="caution">
    <text evidence="6">The sequence shown here is derived from an EMBL/GenBank/DDBJ whole genome shotgun (WGS) entry which is preliminary data.</text>
</comment>
<dbReference type="Pfam" id="PF00196">
    <property type="entry name" value="GerE"/>
    <property type="match status" value="1"/>
</dbReference>
<evidence type="ECO:0000256" key="3">
    <source>
        <dbReference type="ARBA" id="ARBA00023163"/>
    </source>
</evidence>
<dbReference type="GeneID" id="98656869"/>
<proteinExistence type="predicted"/>
<dbReference type="PANTHER" id="PTHR44688:SF16">
    <property type="entry name" value="DNA-BINDING TRANSCRIPTIONAL ACTIVATOR DEVR_DOSR"/>
    <property type="match status" value="1"/>
</dbReference>